<protein>
    <submittedName>
        <fullName evidence="2">Uncharacterized protein</fullName>
    </submittedName>
</protein>
<dbReference type="Proteomes" id="UP000053660">
    <property type="component" value="Unassembled WGS sequence"/>
</dbReference>
<keyword evidence="1" id="KW-1133">Transmembrane helix</keyword>
<feature type="transmembrane region" description="Helical" evidence="1">
    <location>
        <begin position="135"/>
        <end position="161"/>
    </location>
</feature>
<organism evidence="2 3">
    <name type="scientific">Oesophagostomum dentatum</name>
    <name type="common">Nodular worm</name>
    <dbReference type="NCBI Taxonomy" id="61180"/>
    <lineage>
        <taxon>Eukaryota</taxon>
        <taxon>Metazoa</taxon>
        <taxon>Ecdysozoa</taxon>
        <taxon>Nematoda</taxon>
        <taxon>Chromadorea</taxon>
        <taxon>Rhabditida</taxon>
        <taxon>Rhabditina</taxon>
        <taxon>Rhabditomorpha</taxon>
        <taxon>Strongyloidea</taxon>
        <taxon>Strongylidae</taxon>
        <taxon>Oesophagostomum</taxon>
    </lineage>
</organism>
<name>A0A0B1TMY2_OESDE</name>
<evidence type="ECO:0000256" key="1">
    <source>
        <dbReference type="SAM" id="Phobius"/>
    </source>
</evidence>
<keyword evidence="1" id="KW-0472">Membrane</keyword>
<dbReference type="AlphaFoldDB" id="A0A0B1TMY2"/>
<dbReference type="EMBL" id="KN549506">
    <property type="protein sequence ID" value="KHJ97152.1"/>
    <property type="molecule type" value="Genomic_DNA"/>
</dbReference>
<dbReference type="OrthoDB" id="5867869at2759"/>
<keyword evidence="3" id="KW-1185">Reference proteome</keyword>
<sequence length="181" mass="20861">MKEQEDKSGAEHRAMCTVYYAKNEEQKKKKCCPIDNVNNRLAYCTRTKCSKMVDCKEGMYCHPKNNVCCYLGVKKLDGSAHEKGNTCQGTCPDADKFGTMVPQYCVREESEEKGGRCYLSPYVRVKERSRTVNPVYKTVCIVCVVLTLVFAFLAVIMFVNYRSRNFCDKYRPKRKVIHQIT</sequence>
<reference evidence="2 3" key="1">
    <citation type="submission" date="2014-03" db="EMBL/GenBank/DDBJ databases">
        <title>Draft genome of the hookworm Oesophagostomum dentatum.</title>
        <authorList>
            <person name="Mitreva M."/>
        </authorList>
    </citation>
    <scope>NUCLEOTIDE SEQUENCE [LARGE SCALE GENOMIC DNA]</scope>
    <source>
        <strain evidence="2 3">OD-Hann</strain>
    </source>
</reference>
<gene>
    <name evidence="2" type="ORF">OESDEN_02872</name>
</gene>
<proteinExistence type="predicted"/>
<keyword evidence="1" id="KW-0812">Transmembrane</keyword>
<evidence type="ECO:0000313" key="2">
    <source>
        <dbReference type="EMBL" id="KHJ97152.1"/>
    </source>
</evidence>
<evidence type="ECO:0000313" key="3">
    <source>
        <dbReference type="Proteomes" id="UP000053660"/>
    </source>
</evidence>
<accession>A0A0B1TMY2</accession>